<gene>
    <name evidence="1" type="ORF">M9H77_33758</name>
</gene>
<organism evidence="1 2">
    <name type="scientific">Catharanthus roseus</name>
    <name type="common">Madagascar periwinkle</name>
    <name type="synonym">Vinca rosea</name>
    <dbReference type="NCBI Taxonomy" id="4058"/>
    <lineage>
        <taxon>Eukaryota</taxon>
        <taxon>Viridiplantae</taxon>
        <taxon>Streptophyta</taxon>
        <taxon>Embryophyta</taxon>
        <taxon>Tracheophyta</taxon>
        <taxon>Spermatophyta</taxon>
        <taxon>Magnoliopsida</taxon>
        <taxon>eudicotyledons</taxon>
        <taxon>Gunneridae</taxon>
        <taxon>Pentapetalae</taxon>
        <taxon>asterids</taxon>
        <taxon>lamiids</taxon>
        <taxon>Gentianales</taxon>
        <taxon>Apocynaceae</taxon>
        <taxon>Rauvolfioideae</taxon>
        <taxon>Vinceae</taxon>
        <taxon>Catharanthinae</taxon>
        <taxon>Catharanthus</taxon>
    </lineage>
</organism>
<comment type="caution">
    <text evidence="1">The sequence shown here is derived from an EMBL/GenBank/DDBJ whole genome shotgun (WGS) entry which is preliminary data.</text>
</comment>
<evidence type="ECO:0000313" key="2">
    <source>
        <dbReference type="Proteomes" id="UP001060085"/>
    </source>
</evidence>
<protein>
    <submittedName>
        <fullName evidence="1">Uncharacterized protein</fullName>
    </submittedName>
</protein>
<sequence length="319" mass="36063">MGLTTLHAKSDSEVTSIDASSPPRSPRRPLYYVQSPSHSHHDLEKMSYGSSPFGSPTHHYQYHYHCSPIHHSRESSTSRFSASLKNPKSGVLGWKRIQGNHQEVEDEEDDDDHSLDQRDNKGQLRFYLVCFFFCFVLLFSIFSLILWAASVPYKPKVFVKGMVFESFNVQAGIDASGVPTDMLTLNSTVRIFFRNPSTFFGVHVTATPFQLHYYDLEVASGQMREFYQSRKSQRLVAVVVQGSQVPLYGGVPVLSGAKGHLGSVSVPLNLTFTIRSRAYILGRLVKPKFYRRIGCEVALRANYVGKPIHLMKSKDCVYR</sequence>
<evidence type="ECO:0000313" key="1">
    <source>
        <dbReference type="EMBL" id="KAI5647753.1"/>
    </source>
</evidence>
<accession>A0ACB9ZL26</accession>
<keyword evidence="2" id="KW-1185">Reference proteome</keyword>
<proteinExistence type="predicted"/>
<dbReference type="Proteomes" id="UP001060085">
    <property type="component" value="Linkage Group LG08"/>
</dbReference>
<dbReference type="EMBL" id="CM044708">
    <property type="protein sequence ID" value="KAI5647753.1"/>
    <property type="molecule type" value="Genomic_DNA"/>
</dbReference>
<name>A0ACB9ZL26_CATRO</name>
<reference evidence="2" key="1">
    <citation type="journal article" date="2023" name="Nat. Plants">
        <title>Single-cell RNA sequencing provides a high-resolution roadmap for understanding the multicellular compartmentation of specialized metabolism.</title>
        <authorList>
            <person name="Sun S."/>
            <person name="Shen X."/>
            <person name="Li Y."/>
            <person name="Li Y."/>
            <person name="Wang S."/>
            <person name="Li R."/>
            <person name="Zhang H."/>
            <person name="Shen G."/>
            <person name="Guo B."/>
            <person name="Wei J."/>
            <person name="Xu J."/>
            <person name="St-Pierre B."/>
            <person name="Chen S."/>
            <person name="Sun C."/>
        </authorList>
    </citation>
    <scope>NUCLEOTIDE SEQUENCE [LARGE SCALE GENOMIC DNA]</scope>
</reference>